<evidence type="ECO:0000313" key="3">
    <source>
        <dbReference type="Proteomes" id="UP001215280"/>
    </source>
</evidence>
<feature type="region of interest" description="Disordered" evidence="1">
    <location>
        <begin position="1"/>
        <end position="24"/>
    </location>
</feature>
<keyword evidence="3" id="KW-1185">Reference proteome</keyword>
<dbReference type="EMBL" id="JARJLG010000014">
    <property type="protein sequence ID" value="KAJ7775667.1"/>
    <property type="molecule type" value="Genomic_DNA"/>
</dbReference>
<gene>
    <name evidence="2" type="ORF">DFH07DRAFT_984653</name>
</gene>
<dbReference type="Proteomes" id="UP001215280">
    <property type="component" value="Unassembled WGS sequence"/>
</dbReference>
<accession>A0AAD7K0J4</accession>
<feature type="region of interest" description="Disordered" evidence="1">
    <location>
        <begin position="64"/>
        <end position="103"/>
    </location>
</feature>
<proteinExistence type="predicted"/>
<evidence type="ECO:0000313" key="2">
    <source>
        <dbReference type="EMBL" id="KAJ7775667.1"/>
    </source>
</evidence>
<name>A0AAD7K0J4_9AGAR</name>
<dbReference type="AlphaFoldDB" id="A0AAD7K0J4"/>
<evidence type="ECO:0000256" key="1">
    <source>
        <dbReference type="SAM" id="MobiDB-lite"/>
    </source>
</evidence>
<protein>
    <submittedName>
        <fullName evidence="2">Uncharacterized protein</fullName>
    </submittedName>
</protein>
<reference evidence="2" key="1">
    <citation type="submission" date="2023-03" db="EMBL/GenBank/DDBJ databases">
        <title>Massive genome expansion in bonnet fungi (Mycena s.s.) driven by repeated elements and novel gene families across ecological guilds.</title>
        <authorList>
            <consortium name="Lawrence Berkeley National Laboratory"/>
            <person name="Harder C.B."/>
            <person name="Miyauchi S."/>
            <person name="Viragh M."/>
            <person name="Kuo A."/>
            <person name="Thoen E."/>
            <person name="Andreopoulos B."/>
            <person name="Lu D."/>
            <person name="Skrede I."/>
            <person name="Drula E."/>
            <person name="Henrissat B."/>
            <person name="Morin E."/>
            <person name="Kohler A."/>
            <person name="Barry K."/>
            <person name="LaButti K."/>
            <person name="Morin E."/>
            <person name="Salamov A."/>
            <person name="Lipzen A."/>
            <person name="Mereny Z."/>
            <person name="Hegedus B."/>
            <person name="Baldrian P."/>
            <person name="Stursova M."/>
            <person name="Weitz H."/>
            <person name="Taylor A."/>
            <person name="Grigoriev I.V."/>
            <person name="Nagy L.G."/>
            <person name="Martin F."/>
            <person name="Kauserud H."/>
        </authorList>
    </citation>
    <scope>NUCLEOTIDE SEQUENCE</scope>
    <source>
        <strain evidence="2">CBHHK188m</strain>
    </source>
</reference>
<organism evidence="2 3">
    <name type="scientific">Mycena maculata</name>
    <dbReference type="NCBI Taxonomy" id="230809"/>
    <lineage>
        <taxon>Eukaryota</taxon>
        <taxon>Fungi</taxon>
        <taxon>Dikarya</taxon>
        <taxon>Basidiomycota</taxon>
        <taxon>Agaricomycotina</taxon>
        <taxon>Agaricomycetes</taxon>
        <taxon>Agaricomycetidae</taxon>
        <taxon>Agaricales</taxon>
        <taxon>Marasmiineae</taxon>
        <taxon>Mycenaceae</taxon>
        <taxon>Mycena</taxon>
    </lineage>
</organism>
<sequence length="276" mass="31351">MASSALPEHPCYLNPEPKSKLKPDTTVTTKYIKVRACQRPPSYPYQIRHIGDGGWGRRREAFRRNAFGRRRPPLPTRVAHSRSTGAAKAEVEDEKVPSSDEEFYPPSLKKARLGYPSSASWSPDVDVGRLLEEQSKLEMEKDRLARKHAALVEKTNAHPAQRMLQRLEKEYNQYHSISSLTEAEFEARITDLHARLDAAKASTRAKELERADPGRNYQLTRLVPRYARCAGSNSNATATPRARPFATTTSWHDIQRVIAPPHVLALARRAKHEKWL</sequence>
<comment type="caution">
    <text evidence="2">The sequence shown here is derived from an EMBL/GenBank/DDBJ whole genome shotgun (WGS) entry which is preliminary data.</text>
</comment>